<evidence type="ECO:0000256" key="19">
    <source>
        <dbReference type="ARBA" id="ARBA00047443"/>
    </source>
</evidence>
<evidence type="ECO:0000256" key="13">
    <source>
        <dbReference type="ARBA" id="ARBA00023004"/>
    </source>
</evidence>
<dbReference type="Pfam" id="PF07995">
    <property type="entry name" value="GSDH"/>
    <property type="match status" value="1"/>
</dbReference>
<evidence type="ECO:0000256" key="18">
    <source>
        <dbReference type="ARBA" id="ARBA00046026"/>
    </source>
</evidence>
<dbReference type="InterPro" id="IPR005151">
    <property type="entry name" value="Tail-specific_protease"/>
</dbReference>
<dbReference type="SUPFAM" id="SSF52096">
    <property type="entry name" value="ClpP/crotonase"/>
    <property type="match status" value="1"/>
</dbReference>
<comment type="catalytic activity">
    <reaction evidence="22">
        <text>tricosanoyl-CoA + oxidized [electron-transfer flavoprotein] + H(+) = (2E)-tricosenoyl-CoA + reduced [electron-transfer flavoprotein]</text>
        <dbReference type="Rhea" id="RHEA:48220"/>
        <dbReference type="Rhea" id="RHEA-COMP:10685"/>
        <dbReference type="Rhea" id="RHEA-COMP:10686"/>
        <dbReference type="ChEBI" id="CHEBI:15378"/>
        <dbReference type="ChEBI" id="CHEBI:57692"/>
        <dbReference type="ChEBI" id="CHEBI:58307"/>
        <dbReference type="ChEBI" id="CHEBI:90118"/>
        <dbReference type="ChEBI" id="CHEBI:90119"/>
    </reaction>
    <physiologicalReaction direction="left-to-right" evidence="22">
        <dbReference type="Rhea" id="RHEA:48221"/>
    </physiologicalReaction>
</comment>
<keyword evidence="13 25" id="KW-0408">Iron</keyword>
<evidence type="ECO:0000256" key="26">
    <source>
        <dbReference type="SAM" id="MobiDB-lite"/>
    </source>
</evidence>
<keyword evidence="9 25" id="KW-0479">Metal-binding</keyword>
<keyword evidence="14" id="KW-0443">Lipid metabolism</keyword>
<dbReference type="SUPFAM" id="SSF56112">
    <property type="entry name" value="Protein kinase-like (PK-like)"/>
    <property type="match status" value="1"/>
</dbReference>
<dbReference type="SUPFAM" id="SSF56645">
    <property type="entry name" value="Acyl-CoA dehydrogenase NM domain-like"/>
    <property type="match status" value="1"/>
</dbReference>
<evidence type="ECO:0000256" key="9">
    <source>
        <dbReference type="ARBA" id="ARBA00022723"/>
    </source>
</evidence>
<dbReference type="InterPro" id="IPR029058">
    <property type="entry name" value="AB_hydrolase_fold"/>
</dbReference>
<dbReference type="GO" id="GO:0033539">
    <property type="term" value="P:fatty acid beta-oxidation using acyl-CoA dehydrogenase"/>
    <property type="evidence" value="ECO:0007669"/>
    <property type="project" value="TreeGrafter"/>
</dbReference>
<reference evidence="28" key="1">
    <citation type="submission" date="2021-02" db="EMBL/GenBank/DDBJ databases">
        <authorList>
            <person name="Dougan E. K."/>
            <person name="Rhodes N."/>
            <person name="Thang M."/>
            <person name="Chan C."/>
        </authorList>
    </citation>
    <scope>NUCLEOTIDE SEQUENCE</scope>
</reference>
<name>A0A812INJ4_9DINO</name>
<evidence type="ECO:0000256" key="10">
    <source>
        <dbReference type="ARBA" id="ARBA00022827"/>
    </source>
</evidence>
<dbReference type="Gene3D" id="3.90.226.10">
    <property type="entry name" value="2-enoyl-CoA Hydratase, Chain A, domain 1"/>
    <property type="match status" value="1"/>
</dbReference>
<dbReference type="GO" id="GO:0050660">
    <property type="term" value="F:flavin adenine dinucleotide binding"/>
    <property type="evidence" value="ECO:0007669"/>
    <property type="project" value="InterPro"/>
</dbReference>
<comment type="pathway">
    <text evidence="4">Lipid metabolism; fatty acid beta-oxidation.</text>
</comment>
<dbReference type="GO" id="GO:0006508">
    <property type="term" value="P:proteolysis"/>
    <property type="evidence" value="ECO:0007669"/>
    <property type="project" value="InterPro"/>
</dbReference>
<feature type="domain" description="Cytochrome c" evidence="27">
    <location>
        <begin position="1505"/>
        <end position="1588"/>
    </location>
</feature>
<dbReference type="GO" id="GO:0009055">
    <property type="term" value="F:electron transfer activity"/>
    <property type="evidence" value="ECO:0007669"/>
    <property type="project" value="InterPro"/>
</dbReference>
<dbReference type="InterPro" id="IPR002575">
    <property type="entry name" value="Aminoglycoside_PTrfase"/>
</dbReference>
<dbReference type="Gene3D" id="2.30.42.10">
    <property type="match status" value="1"/>
</dbReference>
<comment type="catalytic activity">
    <reaction evidence="24">
        <text>eicosanoyl-CoA + oxidized [electron-transfer flavoprotein] + H(+) = (2E)-eicosenoyl-CoA + reduced [electron-transfer flavoprotein]</text>
        <dbReference type="Rhea" id="RHEA:47236"/>
        <dbReference type="Rhea" id="RHEA-COMP:10685"/>
        <dbReference type="Rhea" id="RHEA-COMP:10686"/>
        <dbReference type="ChEBI" id="CHEBI:15378"/>
        <dbReference type="ChEBI" id="CHEBI:57380"/>
        <dbReference type="ChEBI" id="CHEBI:57692"/>
        <dbReference type="ChEBI" id="CHEBI:58307"/>
        <dbReference type="ChEBI" id="CHEBI:74691"/>
    </reaction>
    <physiologicalReaction direction="left-to-right" evidence="24">
        <dbReference type="Rhea" id="RHEA:47237"/>
    </physiologicalReaction>
</comment>
<keyword evidence="15" id="KW-0472">Membrane</keyword>
<evidence type="ECO:0000313" key="28">
    <source>
        <dbReference type="EMBL" id="CAE7148822.1"/>
    </source>
</evidence>
<evidence type="ECO:0000256" key="11">
    <source>
        <dbReference type="ARBA" id="ARBA00022832"/>
    </source>
</evidence>
<evidence type="ECO:0000256" key="23">
    <source>
        <dbReference type="ARBA" id="ARBA00048399"/>
    </source>
</evidence>
<dbReference type="Gene3D" id="2.40.110.10">
    <property type="entry name" value="Butyryl-CoA Dehydrogenase, subunit A, domain 2"/>
    <property type="match status" value="1"/>
</dbReference>
<dbReference type="SUPFAM" id="SSF46626">
    <property type="entry name" value="Cytochrome c"/>
    <property type="match status" value="1"/>
</dbReference>
<evidence type="ECO:0000256" key="24">
    <source>
        <dbReference type="ARBA" id="ARBA00049140"/>
    </source>
</evidence>
<dbReference type="Gene3D" id="2.120.10.30">
    <property type="entry name" value="TolB, C-terminal domain"/>
    <property type="match status" value="1"/>
</dbReference>
<dbReference type="InterPro" id="IPR009056">
    <property type="entry name" value="Cyt_c-like_dom"/>
</dbReference>
<dbReference type="InterPro" id="IPR050741">
    <property type="entry name" value="Acyl-CoA_dehydrogenase"/>
</dbReference>
<dbReference type="SUPFAM" id="SSF50156">
    <property type="entry name" value="PDZ domain-like"/>
    <property type="match status" value="1"/>
</dbReference>
<dbReference type="InterPro" id="IPR029045">
    <property type="entry name" value="ClpP/crotonase-like_dom_sf"/>
</dbReference>
<evidence type="ECO:0000256" key="14">
    <source>
        <dbReference type="ARBA" id="ARBA00023098"/>
    </source>
</evidence>
<dbReference type="CDD" id="cd07561">
    <property type="entry name" value="Peptidase_S41_CPP_like"/>
    <property type="match status" value="1"/>
</dbReference>
<comment type="catalytic activity">
    <reaction evidence="21">
        <text>tetracosanoyl-CoA + oxidized [electron-transfer flavoprotein] + H(+) = (2E)-tetracosenoyl-CoA + reduced [electron-transfer flavoprotein]</text>
        <dbReference type="Rhea" id="RHEA:47232"/>
        <dbReference type="Rhea" id="RHEA-COMP:10685"/>
        <dbReference type="Rhea" id="RHEA-COMP:10686"/>
        <dbReference type="ChEBI" id="CHEBI:15378"/>
        <dbReference type="ChEBI" id="CHEBI:57692"/>
        <dbReference type="ChEBI" id="CHEBI:58307"/>
        <dbReference type="ChEBI" id="CHEBI:65052"/>
        <dbReference type="ChEBI" id="CHEBI:74693"/>
    </reaction>
    <physiologicalReaction direction="left-to-right" evidence="21">
        <dbReference type="Rhea" id="RHEA:47233"/>
    </physiologicalReaction>
</comment>
<evidence type="ECO:0000256" key="6">
    <source>
        <dbReference type="ARBA" id="ARBA00011738"/>
    </source>
</evidence>
<dbReference type="FunFam" id="2.40.110.10:FF:000002">
    <property type="entry name" value="Acyl-CoA dehydrogenase fadE12"/>
    <property type="match status" value="1"/>
</dbReference>
<proteinExistence type="inferred from homology"/>
<keyword evidence="16" id="KW-0576">Peroxisome</keyword>
<dbReference type="OrthoDB" id="434771at2759"/>
<dbReference type="EMBL" id="CAJNJA010000001">
    <property type="protein sequence ID" value="CAE7148822.1"/>
    <property type="molecule type" value="Genomic_DNA"/>
</dbReference>
<evidence type="ECO:0000256" key="8">
    <source>
        <dbReference type="ARBA" id="ARBA00022630"/>
    </source>
</evidence>
<dbReference type="InterPro" id="IPR001478">
    <property type="entry name" value="PDZ"/>
</dbReference>
<evidence type="ECO:0000256" key="16">
    <source>
        <dbReference type="ARBA" id="ARBA00023140"/>
    </source>
</evidence>
<sequence>MSDLEADLFELSMSEEAQPLMAAVKKHITDNVLPIVDEFQALNEGKEDRWSWHPRQLELLDGAKAKAKESGLWNFFLPDADTGEGLNNLDYAYIAAELGKYPLASETLNCSAPDTGNMEVLERVGTEAQKKQWLQPLLDGEIRSAYAMTEPALPSSDAKNISTSAVLDGDEWVINGEKYYISGAGDPRCKIMITMVKTSPDAAPSRQQSQILVPIDTPGVEILGGMEVFGEDHAPRGHMHLRFNDVRVPKENILLGEGRGFEISQLRLGPGRIHHCMRSIGKAELALELLVKRAGSRTAFGKPIAKLGKNIEMISRARIEINAMRLSVLQAAKAMDVLGNKEARVYVSAVKAMVPEKVCEIIDQAIQIHGAAGVSQWTPLAGLYTDMRHLRFADGPDEVHHMVVGYNVSAVESWISQHVADLKPPFKWTRLEGGHSNLTYQLEDSEGALAVIRRPPQGQLLPKAHDMSREWALISALGQTDVPVPAAYGFCEDPEVTGAWFYVMGHINGHPLYTSDDTRQWVPESERRKMAISFIDVLARLHAVDPDEVGLGELGKKENYVGRQLKTWYRSWTSSVEPADYDDPRAHELQQYFLDHMPDQGPARVVHGDYGLHNVLIGPEHTVAAVVDWEISTLGDPLADLAYALNAWPDPTDAEPIVPEAATAPPGFPTRTELADRYAEKTGRDLSRLNYYVAFNRWKTAAIVHGVYARYCEGKKSTEGIDLEEMRNRIDRSFHDLYLWYDEIVDADPEAFDTPTYFDLMQTNALTPSGARKDQFHFTFDTEAWRALSQSGESAGYGAEFILIRATPPREIVVALVEPNSPADQAGITRGSRVLLVDGVDAINNNTQDGVDALNAGLFPSSIGSSTRLRISDFDDSNVRDVDLVSETITQNPVPVTDVFQTSSGPVGYLLFTTHIAPAEAALVAAIEDFATAGITDLILDLRYNGGGFLDIANQISYMIAGPSAASGRVFDETQFNDKYPTVNPVTGQALAPTAFHEVTQGFSLSPGTPLPSINLNRVFILSSADTCSASEAIINGLRGINVEVVLIGETTCGKPYGFYPTDNCGTTYFTIQFRGINAQGFGDYADGFIPSENPVETVEVRACEVADDYSRALDAGYGHLQMNVLPGISLLRCVCLLSLPLLVSGCQAKSEPYQGAYVDQLSDQQIQEVSSVIQKDLALNAAPLLSANVFQKSPILVLAPALANTPQGKLATGRSIEPPPRFQLIANSEDCLLENVATGSRYALSFGCMTTKPTQLSRDLWIDSRQTSIPITLVKPVSGNQPAPLVILIHGHGGTRHEAGGFTQVAQALAQQGIASVRMDFPGCGDSKESFAQNNLSNMLADIAAAHQYAETELAIDSSRIGALGFSMGGRLALLYSQAMPVKSMALWAPAATDGAVSLVEMFGGQSGYVQMKRRAEQDGAVPFTTSWGQQQLLGHQFFTDIENSQPSSAIKQFSGNLFVLYGSLDQVVKPSVPQAVYQQAIQARDWHTCPDAVVFFQERGDIMRDVAGSEFGDLYAANCAVCHGEKLEGAAQGAPLLGVELKHGQNVEQLITSISDGFPTQGMPAWRDTLTLQEIKSLALWISENRSGLLYSDFKIDSELQIPAAVQHSEHHNFVITTVAEHIDPLPFSIAPLPDGQILVTEKMRGLRIVSTDGSLSPLITGTPATYGDARTGGGGLEYGMGWLLDVALHPDYENNGWVYLHYTDRCENCNDISREMQRPVSMNALVRGRIEDNRWVDEQIIWKADLAYYSPASDVAAGGRIAFDPDGFVFLSIGMQSIDLIQDLSAPHGKILRLHDDGRIPADNPFIDHPTANKAIWSYGHRSPQGLEFDPIERKLWETEHGPRGGDEVNLLLPGHNYGWPAFSKGQNYNGSQVSWGKKQGIELELKDIDQPVVDLTPSPAVSSFVLYEAAAFPAWKHQFLVGSLKAADVYRLKIVDNKLIEQEMLIRDLARIRDIEVDPNGHILLLLEHASGGRIVRISPATEGQQTAAAAPPASSKQFYAPHNADREPGINGIN</sequence>
<dbReference type="Pfam" id="PF02770">
    <property type="entry name" value="Acyl-CoA_dh_M"/>
    <property type="match status" value="1"/>
</dbReference>
<evidence type="ECO:0000256" key="17">
    <source>
        <dbReference type="ARBA" id="ARBA00040622"/>
    </source>
</evidence>
<evidence type="ECO:0000256" key="12">
    <source>
        <dbReference type="ARBA" id="ARBA00023002"/>
    </source>
</evidence>
<dbReference type="SUPFAM" id="SSF47203">
    <property type="entry name" value="Acyl-CoA dehydrogenase C-terminal domain-like"/>
    <property type="match status" value="1"/>
</dbReference>
<comment type="subcellular location">
    <subcellularLocation>
        <location evidence="3">Mitochondrion membrane</location>
    </subcellularLocation>
    <subcellularLocation>
        <location evidence="2">Peroxisome</location>
    </subcellularLocation>
</comment>
<dbReference type="Gene3D" id="1.10.760.10">
    <property type="entry name" value="Cytochrome c-like domain"/>
    <property type="match status" value="1"/>
</dbReference>
<comment type="catalytic activity">
    <reaction evidence="19">
        <text>a 2,3-saturated acyl-CoA + oxidized [electron-transfer flavoprotein] + H(+) = a (2E)-enoyl-CoA + reduced [electron-transfer flavoprotein]</text>
        <dbReference type="Rhea" id="RHEA:44704"/>
        <dbReference type="Rhea" id="RHEA-COMP:10685"/>
        <dbReference type="Rhea" id="RHEA-COMP:10686"/>
        <dbReference type="ChEBI" id="CHEBI:15378"/>
        <dbReference type="ChEBI" id="CHEBI:57692"/>
        <dbReference type="ChEBI" id="CHEBI:58307"/>
        <dbReference type="ChEBI" id="CHEBI:58856"/>
        <dbReference type="ChEBI" id="CHEBI:65111"/>
    </reaction>
    <physiologicalReaction direction="left-to-right" evidence="19">
        <dbReference type="Rhea" id="RHEA:44705"/>
    </physiologicalReaction>
</comment>
<dbReference type="GO" id="GO:0020037">
    <property type="term" value="F:heme binding"/>
    <property type="evidence" value="ECO:0007669"/>
    <property type="project" value="InterPro"/>
</dbReference>
<dbReference type="InterPro" id="IPR022742">
    <property type="entry name" value="Hydrolase_4"/>
</dbReference>
<evidence type="ECO:0000256" key="3">
    <source>
        <dbReference type="ARBA" id="ARBA00004325"/>
    </source>
</evidence>
<evidence type="ECO:0000256" key="15">
    <source>
        <dbReference type="ARBA" id="ARBA00023136"/>
    </source>
</evidence>
<dbReference type="CDD" id="cd05154">
    <property type="entry name" value="ACAD10_11_N-like"/>
    <property type="match status" value="1"/>
</dbReference>
<evidence type="ECO:0000256" key="7">
    <source>
        <dbReference type="ARBA" id="ARBA00022617"/>
    </source>
</evidence>
<comment type="catalytic activity">
    <reaction evidence="23">
        <text>hexacosanoyl-CoA + oxidized [electron-transfer flavoprotein] + H(+) = (2E)-hexacosenoyl-CoA + reduced [electron-transfer flavoprotein]</text>
        <dbReference type="Rhea" id="RHEA:48216"/>
        <dbReference type="Rhea" id="RHEA-COMP:10685"/>
        <dbReference type="Rhea" id="RHEA-COMP:10686"/>
        <dbReference type="ChEBI" id="CHEBI:15378"/>
        <dbReference type="ChEBI" id="CHEBI:57692"/>
        <dbReference type="ChEBI" id="CHEBI:58307"/>
        <dbReference type="ChEBI" id="CHEBI:64868"/>
        <dbReference type="ChEBI" id="CHEBI:74281"/>
    </reaction>
    <physiologicalReaction direction="left-to-right" evidence="23">
        <dbReference type="Rhea" id="RHEA:48217"/>
    </physiologicalReaction>
</comment>
<keyword evidence="7 25" id="KW-0349">Heme</keyword>
<keyword evidence="12" id="KW-0560">Oxidoreductase</keyword>
<dbReference type="InterPro" id="IPR009100">
    <property type="entry name" value="AcylCoA_DH/oxidase_NM_dom_sf"/>
</dbReference>
<dbReference type="GO" id="GO:0008236">
    <property type="term" value="F:serine-type peptidase activity"/>
    <property type="evidence" value="ECO:0007669"/>
    <property type="project" value="InterPro"/>
</dbReference>
<dbReference type="InterPro" id="IPR036034">
    <property type="entry name" value="PDZ_sf"/>
</dbReference>
<comment type="similarity">
    <text evidence="5">Belongs to the acyl-CoA dehydrogenase family.</text>
</comment>
<dbReference type="PANTHER" id="PTHR48083:SF13">
    <property type="entry name" value="ACYL-COA DEHYDROGENASE FAMILY MEMBER 11"/>
    <property type="match status" value="1"/>
</dbReference>
<comment type="subunit">
    <text evidence="6">Homodimer.</text>
</comment>
<evidence type="ECO:0000256" key="5">
    <source>
        <dbReference type="ARBA" id="ARBA00009347"/>
    </source>
</evidence>
<keyword evidence="29" id="KW-1185">Reference proteome</keyword>
<accession>A0A812INJ4</accession>
<dbReference type="SUPFAM" id="SSF53474">
    <property type="entry name" value="alpha/beta-Hydrolases"/>
    <property type="match status" value="1"/>
</dbReference>
<evidence type="ECO:0000256" key="21">
    <source>
        <dbReference type="ARBA" id="ARBA00048086"/>
    </source>
</evidence>
<dbReference type="InterPro" id="IPR011042">
    <property type="entry name" value="6-blade_b-propeller_TolB-like"/>
</dbReference>
<dbReference type="InterPro" id="IPR006091">
    <property type="entry name" value="Acyl-CoA_Oxase/DH_mid-dom"/>
</dbReference>
<dbReference type="Pfam" id="PF00441">
    <property type="entry name" value="Acyl-CoA_dh_1"/>
    <property type="match status" value="1"/>
</dbReference>
<comment type="function">
    <text evidence="18">Acyl-CoA dehydrogenase, that exhibits maximal activity towards saturated C22-CoA. Probably participates in beta-oxydation and energy production but could also play a role in the metabolism of specific fatty acids to control fatty acids composition of cellular lipids in brain.</text>
</comment>
<dbReference type="Pfam" id="PF13442">
    <property type="entry name" value="Cytochrome_CBB3"/>
    <property type="match status" value="1"/>
</dbReference>
<dbReference type="Gene3D" id="3.30.200.20">
    <property type="entry name" value="Phosphorylase Kinase, domain 1"/>
    <property type="match status" value="1"/>
</dbReference>
<protein>
    <recommendedName>
        <fullName evidence="17">Acyl-CoA dehydrogenase family member 11</fullName>
    </recommendedName>
</protein>
<evidence type="ECO:0000256" key="1">
    <source>
        <dbReference type="ARBA" id="ARBA00001974"/>
    </source>
</evidence>
<comment type="catalytic activity">
    <reaction evidence="20">
        <text>docosanoyl-CoA + oxidized [electron-transfer flavoprotein] + H(+) = (2E)-docosenoyl-CoA + reduced [electron-transfer flavoprotein]</text>
        <dbReference type="Rhea" id="RHEA:47228"/>
        <dbReference type="Rhea" id="RHEA-COMP:10685"/>
        <dbReference type="Rhea" id="RHEA-COMP:10686"/>
        <dbReference type="ChEBI" id="CHEBI:15378"/>
        <dbReference type="ChEBI" id="CHEBI:57692"/>
        <dbReference type="ChEBI" id="CHEBI:58307"/>
        <dbReference type="ChEBI" id="CHEBI:65059"/>
        <dbReference type="ChEBI" id="CHEBI:74692"/>
    </reaction>
    <physiologicalReaction direction="left-to-right" evidence="20">
        <dbReference type="Rhea" id="RHEA:47229"/>
    </physiologicalReaction>
</comment>
<dbReference type="Gene3D" id="1.20.140.10">
    <property type="entry name" value="Butyryl-CoA Dehydrogenase, subunit A, domain 3"/>
    <property type="match status" value="1"/>
</dbReference>
<dbReference type="InterPro" id="IPR011009">
    <property type="entry name" value="Kinase-like_dom_sf"/>
</dbReference>
<keyword evidence="10" id="KW-0274">FAD</keyword>
<dbReference type="Pfam" id="PF01636">
    <property type="entry name" value="APH"/>
    <property type="match status" value="1"/>
</dbReference>
<dbReference type="Pfam" id="PF03572">
    <property type="entry name" value="Peptidase_S41"/>
    <property type="match status" value="1"/>
</dbReference>
<evidence type="ECO:0000313" key="29">
    <source>
        <dbReference type="Proteomes" id="UP000601435"/>
    </source>
</evidence>
<dbReference type="InterPro" id="IPR036250">
    <property type="entry name" value="AcylCo_DH-like_C"/>
</dbReference>
<dbReference type="Gene3D" id="3.90.1200.10">
    <property type="match status" value="1"/>
</dbReference>
<dbReference type="Gene3D" id="3.40.50.1820">
    <property type="entry name" value="alpha/beta hydrolase"/>
    <property type="match status" value="1"/>
</dbReference>
<dbReference type="GO" id="GO:0046872">
    <property type="term" value="F:metal ion binding"/>
    <property type="evidence" value="ECO:0007669"/>
    <property type="project" value="UniProtKB-KW"/>
</dbReference>
<dbReference type="InterPro" id="IPR012938">
    <property type="entry name" value="Glc/Sorbosone_DH"/>
</dbReference>
<dbReference type="GO" id="GO:0031966">
    <property type="term" value="C:mitochondrial membrane"/>
    <property type="evidence" value="ECO:0007669"/>
    <property type="project" value="UniProtKB-SubCell"/>
</dbReference>
<dbReference type="InterPro" id="IPR009075">
    <property type="entry name" value="AcylCo_DH/oxidase_C"/>
</dbReference>
<keyword evidence="8" id="KW-0285">Flavoprotein</keyword>
<dbReference type="Gene3D" id="3.30.750.170">
    <property type="match status" value="1"/>
</dbReference>
<dbReference type="InterPro" id="IPR036909">
    <property type="entry name" value="Cyt_c-like_dom_sf"/>
</dbReference>
<dbReference type="InterPro" id="IPR013786">
    <property type="entry name" value="AcylCoA_DH/ox_N"/>
</dbReference>
<evidence type="ECO:0000256" key="2">
    <source>
        <dbReference type="ARBA" id="ARBA00004275"/>
    </source>
</evidence>
<comment type="caution">
    <text evidence="28">The sequence shown here is derived from an EMBL/GenBank/DDBJ whole genome shotgun (WGS) entry which is preliminary data.</text>
</comment>
<dbReference type="Gene3D" id="1.10.540.10">
    <property type="entry name" value="Acyl-CoA dehydrogenase/oxidase, N-terminal domain"/>
    <property type="match status" value="1"/>
</dbReference>
<dbReference type="SUPFAM" id="SSF50952">
    <property type="entry name" value="Soluble quinoprotein glucose dehydrogenase"/>
    <property type="match status" value="1"/>
</dbReference>
<dbReference type="InterPro" id="IPR037069">
    <property type="entry name" value="AcylCoA_DH/ox_N_sf"/>
</dbReference>
<dbReference type="SMART" id="SM00228">
    <property type="entry name" value="PDZ"/>
    <property type="match status" value="1"/>
</dbReference>
<dbReference type="InterPro" id="IPR041726">
    <property type="entry name" value="ACAD10_11_N"/>
</dbReference>
<dbReference type="InterPro" id="IPR046373">
    <property type="entry name" value="Acyl-CoA_Oxase/DH_mid-dom_sf"/>
</dbReference>
<evidence type="ECO:0000256" key="25">
    <source>
        <dbReference type="PROSITE-ProRule" id="PRU00433"/>
    </source>
</evidence>
<evidence type="ECO:0000259" key="27">
    <source>
        <dbReference type="PROSITE" id="PS51007"/>
    </source>
</evidence>
<organism evidence="28 29">
    <name type="scientific">Symbiodinium necroappetens</name>
    <dbReference type="NCBI Taxonomy" id="1628268"/>
    <lineage>
        <taxon>Eukaryota</taxon>
        <taxon>Sar</taxon>
        <taxon>Alveolata</taxon>
        <taxon>Dinophyceae</taxon>
        <taxon>Suessiales</taxon>
        <taxon>Symbiodiniaceae</taxon>
        <taxon>Symbiodinium</taxon>
    </lineage>
</organism>
<feature type="region of interest" description="Disordered" evidence="26">
    <location>
        <begin position="1987"/>
        <end position="2019"/>
    </location>
</feature>
<evidence type="ECO:0000256" key="4">
    <source>
        <dbReference type="ARBA" id="ARBA00005005"/>
    </source>
</evidence>
<dbReference type="Proteomes" id="UP000601435">
    <property type="component" value="Unassembled WGS sequence"/>
</dbReference>
<dbReference type="PROSITE" id="PS51007">
    <property type="entry name" value="CYTC"/>
    <property type="match status" value="1"/>
</dbReference>
<evidence type="ECO:0000256" key="20">
    <source>
        <dbReference type="ARBA" id="ARBA00048020"/>
    </source>
</evidence>
<dbReference type="PANTHER" id="PTHR48083">
    <property type="entry name" value="MEDIUM-CHAIN SPECIFIC ACYL-COA DEHYDROGENASE, MITOCHONDRIAL-RELATED"/>
    <property type="match status" value="1"/>
</dbReference>
<dbReference type="InterPro" id="IPR011041">
    <property type="entry name" value="Quinoprot_gluc/sorb_DH_b-prop"/>
</dbReference>
<dbReference type="GO" id="GO:0005777">
    <property type="term" value="C:peroxisome"/>
    <property type="evidence" value="ECO:0007669"/>
    <property type="project" value="UniProtKB-SubCell"/>
</dbReference>
<evidence type="ECO:0000256" key="22">
    <source>
        <dbReference type="ARBA" id="ARBA00048395"/>
    </source>
</evidence>
<gene>
    <name evidence="28" type="primary">Acad10</name>
    <name evidence="28" type="ORF">SNEC2469_LOCUS39</name>
</gene>
<comment type="cofactor">
    <cofactor evidence="1">
        <name>FAD</name>
        <dbReference type="ChEBI" id="CHEBI:57692"/>
    </cofactor>
</comment>
<dbReference type="Pfam" id="PF12146">
    <property type="entry name" value="Hydrolase_4"/>
    <property type="match status" value="1"/>
</dbReference>
<dbReference type="GO" id="GO:0003995">
    <property type="term" value="F:acyl-CoA dehydrogenase activity"/>
    <property type="evidence" value="ECO:0007669"/>
    <property type="project" value="TreeGrafter"/>
</dbReference>
<keyword evidence="11" id="KW-0276">Fatty acid metabolism</keyword>
<dbReference type="Pfam" id="PF02771">
    <property type="entry name" value="Acyl-CoA_dh_N"/>
    <property type="match status" value="1"/>
</dbReference>